<proteinExistence type="inferred from homology"/>
<dbReference type="KEGG" id="sbi:8078485"/>
<dbReference type="InterPro" id="IPR001611">
    <property type="entry name" value="Leu-rich_rpt"/>
</dbReference>
<evidence type="ECO:0000313" key="25">
    <source>
        <dbReference type="EMBL" id="EES02390.2"/>
    </source>
</evidence>
<dbReference type="Pfam" id="PF00069">
    <property type="entry name" value="Pkinase"/>
    <property type="match status" value="1"/>
</dbReference>
<evidence type="ECO:0000256" key="22">
    <source>
        <dbReference type="SAM" id="MobiDB-lite"/>
    </source>
</evidence>
<sequence>MSACHCQCHPQPLFSSLKTQVLPCKVSSSSLKPKPEPEPGFCLLPPNRHITICIASRCGLWPWQWHASASASSSPSTKPVVSEAWLKPRHQSTYSGLCKVAEPLSCAAASGTSNDTDLQVTPASADPTASPHPHLIPFLGFVVVWSPGWICFGSESAALKYRSSVALSDWRLGSCRGGLPPGVMMSSRSRTRSRWRGACAAPPPPLLLLLLLRCALVMACMGGALAVDAQGAALLAWKRTLRGGAEALGDWRDTDASPCRWTGVSCNAAGRVTELSLQFVDLHGGVPADLPSSAVGATLARLVLTGTNLTGPIPPQLGDLPALAHLDLSNNALTGSIPAALCRPGSRLESLYLNSNRLEGAIPDAIGNLTALRELIIYDNQLEGAIPASIGQMASLEVVRAGGNKNLQGALPPEIGNCSNLTMLGLAETSISGPLPATLGQLKSLDTIAIYTAMLSGPIPPELGQCSSLVNIYLYENALSGSIPPQLGKLSNLKNLLLWQNNLVGVIPPELGACSGLTVLDLSMNGLTGHIPSSLGNLTSLQELQLSVNKVSGPIPAELARCTNLTDLELDNNQISGAIPAEIGKLTALRMLYLWANQLTGSIPPEIGGCASLESLDLSQNALTGPIPRSLFRLPRLSKLLLIDNTLSGEIPPEIGNCTSLVRFRASGNHLAGVIPPEVGKLGSLSFFDLSSNRLSGAIPAEIAGCRNLTFVDLHGNAIAGVLPPGLFHDMLSLQYLDLSYNSIGGAIPSDIGKLGSLTKLVLGGNRLTGQIPPEIGSCSRLQLLDLGGNTLSGAIPASIGKIPGLEIALNLSCNGLSGAIPKEFGGLVRLGVLDVSHNQLSGDLQPLSALQNLVALNISFNDFTGRAPATAFFAKLPTSDVEGNPGLCLSRCPGDASERERAARRAARVATAVLVSALAALLAAAAFLLVGRRRRSSSLFGGARSDEDGKDAEMLPPWDVTLYQKLEISVGDVARSLTPANVIGQGWSGSVYRASVPSTGAAIAVKRFRSCDEASAEAFACEVGVLPRVRHRNIVRLLGWAANRRTRLLFYDYLPNGTLGGLLHSGCGGGGSTGGAVVVEWEVRLSIAVGVAEGLAYLHHDCVPAILHRDVKADNILLGERYEACLADFGLARVAEDGANSSPPPFAGSYGYIAPEYGCMTKITTKSDVYSFGVVLLEAITGRRPVEAAFGEGRSVVQWVREHLHQKRDPAEVIDQRLQGRPDTQVQEMLQALGIALLCASARPEDRPTMKDVAALLRGLRNDNDGGAEARKVSGGGGGGARPLDSARWAAAASSPAQAQSQSTSSSLAYSV</sequence>
<dbReference type="InterPro" id="IPR008271">
    <property type="entry name" value="Ser/Thr_kinase_AS"/>
</dbReference>
<dbReference type="SUPFAM" id="SSF52058">
    <property type="entry name" value="L domain-like"/>
    <property type="match status" value="2"/>
</dbReference>
<keyword evidence="4" id="KW-1003">Cell membrane</keyword>
<keyword evidence="6" id="KW-0597">Phosphoprotein</keyword>
<evidence type="ECO:0000256" key="23">
    <source>
        <dbReference type="SAM" id="Phobius"/>
    </source>
</evidence>
<dbReference type="Gramene" id="EES02390">
    <property type="protein sequence ID" value="EES02390"/>
    <property type="gene ID" value="SORBI_3003G052100"/>
</dbReference>
<feature type="domain" description="Protein kinase" evidence="24">
    <location>
        <begin position="978"/>
        <end position="1261"/>
    </location>
</feature>
<evidence type="ECO:0000256" key="18">
    <source>
        <dbReference type="ARBA" id="ARBA00023180"/>
    </source>
</evidence>
<comment type="catalytic activity">
    <reaction evidence="20">
        <text>L-seryl-[protein] + ATP = O-phospho-L-seryl-[protein] + ADP + H(+)</text>
        <dbReference type="Rhea" id="RHEA:17989"/>
        <dbReference type="Rhea" id="RHEA-COMP:9863"/>
        <dbReference type="Rhea" id="RHEA-COMP:11604"/>
        <dbReference type="ChEBI" id="CHEBI:15378"/>
        <dbReference type="ChEBI" id="CHEBI:29999"/>
        <dbReference type="ChEBI" id="CHEBI:30616"/>
        <dbReference type="ChEBI" id="CHEBI:83421"/>
        <dbReference type="ChEBI" id="CHEBI:456216"/>
        <dbReference type="EC" id="2.7.11.1"/>
    </reaction>
</comment>
<protein>
    <recommendedName>
        <fullName evidence="3">non-specific serine/threonine protein kinase</fullName>
        <ecNumber evidence="3">2.7.11.1</ecNumber>
    </recommendedName>
</protein>
<dbReference type="Gene3D" id="3.80.10.10">
    <property type="entry name" value="Ribonuclease Inhibitor"/>
    <property type="match status" value="4"/>
</dbReference>
<reference evidence="25 26" key="1">
    <citation type="journal article" date="2009" name="Nature">
        <title>The Sorghum bicolor genome and the diversification of grasses.</title>
        <authorList>
            <person name="Paterson A.H."/>
            <person name="Bowers J.E."/>
            <person name="Bruggmann R."/>
            <person name="Dubchak I."/>
            <person name="Grimwood J."/>
            <person name="Gundlach H."/>
            <person name="Haberer G."/>
            <person name="Hellsten U."/>
            <person name="Mitros T."/>
            <person name="Poliakov A."/>
            <person name="Schmutz J."/>
            <person name="Spannagl M."/>
            <person name="Tang H."/>
            <person name="Wang X."/>
            <person name="Wicker T."/>
            <person name="Bharti A.K."/>
            <person name="Chapman J."/>
            <person name="Feltus F.A."/>
            <person name="Gowik U."/>
            <person name="Grigoriev I.V."/>
            <person name="Lyons E."/>
            <person name="Maher C.A."/>
            <person name="Martis M."/>
            <person name="Narechania A."/>
            <person name="Otillar R.P."/>
            <person name="Penning B.W."/>
            <person name="Salamov A.A."/>
            <person name="Wang Y."/>
            <person name="Zhang L."/>
            <person name="Carpita N.C."/>
            <person name="Freeling M."/>
            <person name="Gingle A.R."/>
            <person name="Hash C.T."/>
            <person name="Keller B."/>
            <person name="Klein P."/>
            <person name="Kresovich S."/>
            <person name="McCann M.C."/>
            <person name="Ming R."/>
            <person name="Peterson D.G."/>
            <person name="Mehboob-ur-Rahman"/>
            <person name="Ware D."/>
            <person name="Westhoff P."/>
            <person name="Mayer K.F."/>
            <person name="Messing J."/>
            <person name="Rokhsar D.S."/>
        </authorList>
    </citation>
    <scope>NUCLEOTIDE SEQUENCE [LARGE SCALE GENOMIC DNA]</scope>
    <source>
        <strain evidence="26">cv. BTx623</strain>
    </source>
</reference>
<dbReference type="InterPro" id="IPR003591">
    <property type="entry name" value="Leu-rich_rpt_typical-subtyp"/>
</dbReference>
<keyword evidence="16 23" id="KW-0472">Membrane</keyword>
<keyword evidence="13" id="KW-0418">Kinase</keyword>
<dbReference type="PROSITE" id="PS50011">
    <property type="entry name" value="PROTEIN_KINASE_DOM"/>
    <property type="match status" value="1"/>
</dbReference>
<evidence type="ECO:0000256" key="2">
    <source>
        <dbReference type="ARBA" id="ARBA00008684"/>
    </source>
</evidence>
<dbReference type="InterPro" id="IPR017441">
    <property type="entry name" value="Protein_kinase_ATP_BS"/>
</dbReference>
<evidence type="ECO:0000313" key="26">
    <source>
        <dbReference type="Proteomes" id="UP000000768"/>
    </source>
</evidence>
<dbReference type="FunFam" id="3.30.200.20:FF:000845">
    <property type="entry name" value="LRR receptor-like serine/threonine-protein kinase"/>
    <property type="match status" value="1"/>
</dbReference>
<dbReference type="PROSITE" id="PS00107">
    <property type="entry name" value="PROTEIN_KINASE_ATP"/>
    <property type="match status" value="1"/>
</dbReference>
<dbReference type="InterPro" id="IPR000719">
    <property type="entry name" value="Prot_kinase_dom"/>
</dbReference>
<evidence type="ECO:0000256" key="10">
    <source>
        <dbReference type="ARBA" id="ARBA00022729"/>
    </source>
</evidence>
<keyword evidence="15 23" id="KW-1133">Transmembrane helix</keyword>
<evidence type="ECO:0000256" key="11">
    <source>
        <dbReference type="ARBA" id="ARBA00022737"/>
    </source>
</evidence>
<dbReference type="Gene3D" id="1.10.510.10">
    <property type="entry name" value="Transferase(Phosphotransferase) domain 1"/>
    <property type="match status" value="1"/>
</dbReference>
<evidence type="ECO:0000259" key="24">
    <source>
        <dbReference type="PROSITE" id="PS50011"/>
    </source>
</evidence>
<dbReference type="Pfam" id="PF00560">
    <property type="entry name" value="LRR_1"/>
    <property type="match status" value="5"/>
</dbReference>
<evidence type="ECO:0000256" key="17">
    <source>
        <dbReference type="ARBA" id="ARBA00023170"/>
    </source>
</evidence>
<keyword evidence="10" id="KW-0732">Signal</keyword>
<dbReference type="FunFam" id="3.80.10.10:FF:000416">
    <property type="entry name" value="Probable leucine-rich repeat receptor-like protein kinase At5g63930"/>
    <property type="match status" value="1"/>
</dbReference>
<dbReference type="SMART" id="SM00220">
    <property type="entry name" value="S_TKc"/>
    <property type="match status" value="1"/>
</dbReference>
<comment type="similarity">
    <text evidence="2">Belongs to the protein kinase superfamily. Ser/Thr protein kinase family.</text>
</comment>
<evidence type="ECO:0000256" key="16">
    <source>
        <dbReference type="ARBA" id="ARBA00023136"/>
    </source>
</evidence>
<dbReference type="Gene3D" id="3.30.200.20">
    <property type="entry name" value="Phosphorylase Kinase, domain 1"/>
    <property type="match status" value="1"/>
</dbReference>
<dbReference type="FunFam" id="3.80.10.10:FF:000356">
    <property type="entry name" value="LRR receptor-like serine/threonine-protein kinase"/>
    <property type="match status" value="1"/>
</dbReference>
<keyword evidence="11" id="KW-0677">Repeat</keyword>
<gene>
    <name evidence="25" type="ORF">SORBI_3003G052100</name>
</gene>
<dbReference type="HOGENOM" id="CLU_000288_22_1_1"/>
<keyword evidence="5" id="KW-0723">Serine/threonine-protein kinase</keyword>
<feature type="transmembrane region" description="Helical" evidence="23">
    <location>
        <begin position="910"/>
        <end position="931"/>
    </location>
</feature>
<evidence type="ECO:0000256" key="9">
    <source>
        <dbReference type="ARBA" id="ARBA00022692"/>
    </source>
</evidence>
<keyword evidence="8" id="KW-0808">Transferase</keyword>
<evidence type="ECO:0000256" key="1">
    <source>
        <dbReference type="ARBA" id="ARBA00004251"/>
    </source>
</evidence>
<organism evidence="25 26">
    <name type="scientific">Sorghum bicolor</name>
    <name type="common">Sorghum</name>
    <name type="synonym">Sorghum vulgare</name>
    <dbReference type="NCBI Taxonomy" id="4558"/>
    <lineage>
        <taxon>Eukaryota</taxon>
        <taxon>Viridiplantae</taxon>
        <taxon>Streptophyta</taxon>
        <taxon>Embryophyta</taxon>
        <taxon>Tracheophyta</taxon>
        <taxon>Spermatophyta</taxon>
        <taxon>Magnoliopsida</taxon>
        <taxon>Liliopsida</taxon>
        <taxon>Poales</taxon>
        <taxon>Poaceae</taxon>
        <taxon>PACMAD clade</taxon>
        <taxon>Panicoideae</taxon>
        <taxon>Andropogonodae</taxon>
        <taxon>Andropogoneae</taxon>
        <taxon>Sorghinae</taxon>
        <taxon>Sorghum</taxon>
    </lineage>
</organism>
<dbReference type="STRING" id="4558.C5XNG1"/>
<evidence type="ECO:0000256" key="21">
    <source>
        <dbReference type="PROSITE-ProRule" id="PRU10141"/>
    </source>
</evidence>
<name>C5XNG1_SORBI</name>
<evidence type="ECO:0000256" key="12">
    <source>
        <dbReference type="ARBA" id="ARBA00022741"/>
    </source>
</evidence>
<dbReference type="SMART" id="SM00369">
    <property type="entry name" value="LRR_TYP"/>
    <property type="match status" value="10"/>
</dbReference>
<evidence type="ECO:0000256" key="20">
    <source>
        <dbReference type="ARBA" id="ARBA00048679"/>
    </source>
</evidence>
<evidence type="ECO:0000256" key="8">
    <source>
        <dbReference type="ARBA" id="ARBA00022679"/>
    </source>
</evidence>
<evidence type="ECO:0000256" key="5">
    <source>
        <dbReference type="ARBA" id="ARBA00022527"/>
    </source>
</evidence>
<dbReference type="GO" id="GO:0005524">
    <property type="term" value="F:ATP binding"/>
    <property type="evidence" value="ECO:0007669"/>
    <property type="project" value="UniProtKB-UniRule"/>
</dbReference>
<comment type="subcellular location">
    <subcellularLocation>
        <location evidence="1">Cell membrane</location>
        <topology evidence="1">Single-pass type I membrane protein</topology>
    </subcellularLocation>
</comment>
<dbReference type="OrthoDB" id="676979at2759"/>
<dbReference type="InterPro" id="IPR032675">
    <property type="entry name" value="LRR_dom_sf"/>
</dbReference>
<dbReference type="FunFam" id="1.10.510.10:FF:000276">
    <property type="entry name" value="LRR receptor-like serine/threonine-protein kinase RCH1"/>
    <property type="match status" value="1"/>
</dbReference>
<feature type="compositionally biased region" description="Low complexity" evidence="22">
    <location>
        <begin position="1287"/>
        <end position="1313"/>
    </location>
</feature>
<keyword evidence="14 21" id="KW-0067">ATP-binding</keyword>
<dbReference type="EC" id="2.7.11.1" evidence="3"/>
<accession>C5XNG1</accession>
<dbReference type="PROSITE" id="PS51450">
    <property type="entry name" value="LRR"/>
    <property type="match status" value="1"/>
</dbReference>
<dbReference type="PANTHER" id="PTHR48053">
    <property type="entry name" value="LEUCINE RICH REPEAT FAMILY PROTEIN, EXPRESSED"/>
    <property type="match status" value="1"/>
</dbReference>
<dbReference type="InterPro" id="IPR051716">
    <property type="entry name" value="Plant_RL_S/T_kinase"/>
</dbReference>
<dbReference type="GO" id="GO:0001653">
    <property type="term" value="F:peptide receptor activity"/>
    <property type="evidence" value="ECO:0007669"/>
    <property type="project" value="UniProtKB-ARBA"/>
</dbReference>
<keyword evidence="7" id="KW-0433">Leucine-rich repeat</keyword>
<keyword evidence="17" id="KW-0675">Receptor</keyword>
<dbReference type="InterPro" id="IPR011009">
    <property type="entry name" value="Kinase-like_dom_sf"/>
</dbReference>
<evidence type="ECO:0000256" key="6">
    <source>
        <dbReference type="ARBA" id="ARBA00022553"/>
    </source>
</evidence>
<evidence type="ECO:0000256" key="19">
    <source>
        <dbReference type="ARBA" id="ARBA00047899"/>
    </source>
</evidence>
<dbReference type="Pfam" id="PF13855">
    <property type="entry name" value="LRR_8"/>
    <property type="match status" value="3"/>
</dbReference>
<dbReference type="SUPFAM" id="SSF56112">
    <property type="entry name" value="Protein kinase-like (PK-like)"/>
    <property type="match status" value="1"/>
</dbReference>
<keyword evidence="12 21" id="KW-0547">Nucleotide-binding</keyword>
<dbReference type="GO" id="GO:0005886">
    <property type="term" value="C:plasma membrane"/>
    <property type="evidence" value="ECO:0000318"/>
    <property type="project" value="GO_Central"/>
</dbReference>
<evidence type="ECO:0000256" key="7">
    <source>
        <dbReference type="ARBA" id="ARBA00022614"/>
    </source>
</evidence>
<dbReference type="PROSITE" id="PS00108">
    <property type="entry name" value="PROTEIN_KINASE_ST"/>
    <property type="match status" value="1"/>
</dbReference>
<evidence type="ECO:0000256" key="13">
    <source>
        <dbReference type="ARBA" id="ARBA00022777"/>
    </source>
</evidence>
<dbReference type="InParanoid" id="C5XNG1"/>
<keyword evidence="18" id="KW-0325">Glycoprotein</keyword>
<comment type="catalytic activity">
    <reaction evidence="19">
        <text>L-threonyl-[protein] + ATP = O-phospho-L-threonyl-[protein] + ADP + H(+)</text>
        <dbReference type="Rhea" id="RHEA:46608"/>
        <dbReference type="Rhea" id="RHEA-COMP:11060"/>
        <dbReference type="Rhea" id="RHEA-COMP:11605"/>
        <dbReference type="ChEBI" id="CHEBI:15378"/>
        <dbReference type="ChEBI" id="CHEBI:30013"/>
        <dbReference type="ChEBI" id="CHEBI:30616"/>
        <dbReference type="ChEBI" id="CHEBI:61977"/>
        <dbReference type="ChEBI" id="CHEBI:456216"/>
        <dbReference type="EC" id="2.7.11.1"/>
    </reaction>
</comment>
<dbReference type="eggNOG" id="ENOG502QVSR">
    <property type="taxonomic scope" value="Eukaryota"/>
</dbReference>
<evidence type="ECO:0000256" key="4">
    <source>
        <dbReference type="ARBA" id="ARBA00022475"/>
    </source>
</evidence>
<feature type="region of interest" description="Disordered" evidence="22">
    <location>
        <begin position="1265"/>
        <end position="1313"/>
    </location>
</feature>
<dbReference type="OMA" id="HITICIA"/>
<dbReference type="PANTHER" id="PTHR48053:SF161">
    <property type="entry name" value="PROTEIN KINASE DOMAIN-CONTAINING PROTEIN"/>
    <property type="match status" value="1"/>
</dbReference>
<evidence type="ECO:0000256" key="3">
    <source>
        <dbReference type="ARBA" id="ARBA00012513"/>
    </source>
</evidence>
<dbReference type="GO" id="GO:0004674">
    <property type="term" value="F:protein serine/threonine kinase activity"/>
    <property type="evidence" value="ECO:0007669"/>
    <property type="project" value="UniProtKB-KW"/>
</dbReference>
<dbReference type="EMBL" id="CM000762">
    <property type="protein sequence ID" value="EES02390.2"/>
    <property type="molecule type" value="Genomic_DNA"/>
</dbReference>
<keyword evidence="9 23" id="KW-0812">Transmembrane</keyword>
<dbReference type="InterPro" id="IPR013210">
    <property type="entry name" value="LRR_N_plant-typ"/>
</dbReference>
<evidence type="ECO:0000256" key="15">
    <source>
        <dbReference type="ARBA" id="ARBA00022989"/>
    </source>
</evidence>
<dbReference type="FunFam" id="3.80.10.10:FF:000333">
    <property type="entry name" value="LRR receptor-like serine/threonine-protein kinase RCH1"/>
    <property type="match status" value="1"/>
</dbReference>
<reference evidence="26" key="2">
    <citation type="journal article" date="2018" name="Plant J.">
        <title>The Sorghum bicolor reference genome: improved assembly, gene annotations, a transcriptome atlas, and signatures of genome organization.</title>
        <authorList>
            <person name="McCormick R.F."/>
            <person name="Truong S.K."/>
            <person name="Sreedasyam A."/>
            <person name="Jenkins J."/>
            <person name="Shu S."/>
            <person name="Sims D."/>
            <person name="Kennedy M."/>
            <person name="Amirebrahimi M."/>
            <person name="Weers B.D."/>
            <person name="McKinley B."/>
            <person name="Mattison A."/>
            <person name="Morishige D.T."/>
            <person name="Grimwood J."/>
            <person name="Schmutz J."/>
            <person name="Mullet J.E."/>
        </authorList>
    </citation>
    <scope>NUCLEOTIDE SEQUENCE [LARGE SCALE GENOMIC DNA]</scope>
    <source>
        <strain evidence="26">cv. BTx623</strain>
    </source>
</reference>
<evidence type="ECO:0000256" key="14">
    <source>
        <dbReference type="ARBA" id="ARBA00022840"/>
    </source>
</evidence>
<keyword evidence="26" id="KW-1185">Reference proteome</keyword>
<feature type="binding site" evidence="21">
    <location>
        <position position="1007"/>
    </location>
    <ligand>
        <name>ATP</name>
        <dbReference type="ChEBI" id="CHEBI:30616"/>
    </ligand>
</feature>
<dbReference type="FunFam" id="3.80.10.10:FF:001591">
    <property type="entry name" value="Os01g0170300 protein"/>
    <property type="match status" value="1"/>
</dbReference>
<dbReference type="Pfam" id="PF08263">
    <property type="entry name" value="LRRNT_2"/>
    <property type="match status" value="1"/>
</dbReference>
<dbReference type="Proteomes" id="UP000000768">
    <property type="component" value="Chromosome 3"/>
</dbReference>